<dbReference type="GO" id="GO:0005345">
    <property type="term" value="F:purine nucleobase transmembrane transporter activity"/>
    <property type="evidence" value="ECO:0007669"/>
    <property type="project" value="UniProtKB-UniRule"/>
</dbReference>
<feature type="transmembrane region" description="Helical" evidence="7">
    <location>
        <begin position="83"/>
        <end position="102"/>
    </location>
</feature>
<dbReference type="GO" id="GO:0016020">
    <property type="term" value="C:membrane"/>
    <property type="evidence" value="ECO:0007669"/>
    <property type="project" value="UniProtKB-SubCell"/>
</dbReference>
<feature type="transmembrane region" description="Helical" evidence="7">
    <location>
        <begin position="16"/>
        <end position="40"/>
    </location>
</feature>
<gene>
    <name evidence="8" type="ORF">DVH24_016746</name>
</gene>
<dbReference type="STRING" id="3750.A0A498HUI3"/>
<dbReference type="AlphaFoldDB" id="A0A498HUI3"/>
<dbReference type="GO" id="GO:0015211">
    <property type="term" value="F:purine nucleoside transmembrane transporter activity"/>
    <property type="evidence" value="ECO:0007669"/>
    <property type="project" value="UniProtKB-UniRule"/>
</dbReference>
<evidence type="ECO:0000256" key="7">
    <source>
        <dbReference type="RuleBase" id="RU368015"/>
    </source>
</evidence>
<keyword evidence="5 7" id="KW-1133">Transmembrane helix</keyword>
<dbReference type="InterPro" id="IPR037185">
    <property type="entry name" value="EmrE-like"/>
</dbReference>
<sequence>METDHVEKRNAAMKNVLLIISCALLSIGTCGGPLVMRLYFIHGGKRVWLSSWLETGGWPIIFIPIAMAYCYRRKTEGPSTKLFFMKLPLFTASAVIGVLTGLDDYLYAYGVARLPISTSALILASHLAFTALFAFILVKQKFTSFSINAIVLLTIGAVVLGLNTSSDRPEGESNKEYIAGFFMTVAAAALYGFVLPLIELTYKKAKQTITYALVLEVQLVMCLFATLFCTVGMLIDNDFKVIPKEARKFDLGETRYYVVLVFSAILWQGFFLGAIGIIFCASSLLSGIVIASLIPVTQILAVIFYHEKFQAEKGVSLALSLWGFIFYFYGERKHKEEKEKKIEIEIAEKKKDTPETIQVPQQGTLATQQSQTLVGV</sequence>
<feature type="transmembrane region" description="Helical" evidence="7">
    <location>
        <begin position="284"/>
        <end position="305"/>
    </location>
</feature>
<feature type="transmembrane region" description="Helical" evidence="7">
    <location>
        <begin position="311"/>
        <end position="330"/>
    </location>
</feature>
<evidence type="ECO:0000313" key="8">
    <source>
        <dbReference type="EMBL" id="RXH73924.1"/>
    </source>
</evidence>
<keyword evidence="4 7" id="KW-0812">Transmembrane</keyword>
<keyword evidence="9" id="KW-1185">Reference proteome</keyword>
<feature type="transmembrane region" description="Helical" evidence="7">
    <location>
        <begin position="255"/>
        <end position="277"/>
    </location>
</feature>
<evidence type="ECO:0000256" key="5">
    <source>
        <dbReference type="ARBA" id="ARBA00022989"/>
    </source>
</evidence>
<comment type="caution">
    <text evidence="8">The sequence shown here is derived from an EMBL/GenBank/DDBJ whole genome shotgun (WGS) entry which is preliminary data.</text>
</comment>
<dbReference type="InterPro" id="IPR030182">
    <property type="entry name" value="PUP_plant"/>
</dbReference>
<feature type="transmembrane region" description="Helical" evidence="7">
    <location>
        <begin position="145"/>
        <end position="165"/>
    </location>
</feature>
<evidence type="ECO:0000313" key="9">
    <source>
        <dbReference type="Proteomes" id="UP000290289"/>
    </source>
</evidence>
<keyword evidence="3 7" id="KW-0813">Transport</keyword>
<organism evidence="8 9">
    <name type="scientific">Malus domestica</name>
    <name type="common">Apple</name>
    <name type="synonym">Pyrus malus</name>
    <dbReference type="NCBI Taxonomy" id="3750"/>
    <lineage>
        <taxon>Eukaryota</taxon>
        <taxon>Viridiplantae</taxon>
        <taxon>Streptophyta</taxon>
        <taxon>Embryophyta</taxon>
        <taxon>Tracheophyta</taxon>
        <taxon>Spermatophyta</taxon>
        <taxon>Magnoliopsida</taxon>
        <taxon>eudicotyledons</taxon>
        <taxon>Gunneridae</taxon>
        <taxon>Pentapetalae</taxon>
        <taxon>rosids</taxon>
        <taxon>fabids</taxon>
        <taxon>Rosales</taxon>
        <taxon>Rosaceae</taxon>
        <taxon>Amygdaloideae</taxon>
        <taxon>Maleae</taxon>
        <taxon>Malus</taxon>
    </lineage>
</organism>
<evidence type="ECO:0000256" key="4">
    <source>
        <dbReference type="ARBA" id="ARBA00022692"/>
    </source>
</evidence>
<evidence type="ECO:0000256" key="2">
    <source>
        <dbReference type="ARBA" id="ARBA00006213"/>
    </source>
</evidence>
<feature type="transmembrane region" description="Helical" evidence="7">
    <location>
        <begin position="114"/>
        <end position="138"/>
    </location>
</feature>
<dbReference type="Proteomes" id="UP000290289">
    <property type="component" value="Chromosome 15"/>
</dbReference>
<reference evidence="8 9" key="1">
    <citation type="submission" date="2018-10" db="EMBL/GenBank/DDBJ databases">
        <title>A high-quality apple genome assembly.</title>
        <authorList>
            <person name="Hu J."/>
        </authorList>
    </citation>
    <scope>NUCLEOTIDE SEQUENCE [LARGE SCALE GENOMIC DNA]</scope>
    <source>
        <strain evidence="9">cv. HFTH1</strain>
        <tissue evidence="8">Young leaf</tissue>
    </source>
</reference>
<name>A0A498HUI3_MALDO</name>
<dbReference type="PANTHER" id="PTHR31376">
    <property type="entry name" value="OS09G0467300 PROTEIN-RELATED"/>
    <property type="match status" value="1"/>
</dbReference>
<evidence type="ECO:0000256" key="1">
    <source>
        <dbReference type="ARBA" id="ARBA00004141"/>
    </source>
</evidence>
<feature type="transmembrane region" description="Helical" evidence="7">
    <location>
        <begin position="52"/>
        <end position="71"/>
    </location>
</feature>
<feature type="transmembrane region" description="Helical" evidence="7">
    <location>
        <begin position="210"/>
        <end position="235"/>
    </location>
</feature>
<evidence type="ECO:0000256" key="6">
    <source>
        <dbReference type="ARBA" id="ARBA00023136"/>
    </source>
</evidence>
<accession>A0A498HUI3</accession>
<dbReference type="Pfam" id="PF16913">
    <property type="entry name" value="PUNUT"/>
    <property type="match status" value="1"/>
</dbReference>
<comment type="similarity">
    <text evidence="2 7">Belongs to the purine permeases (TC 2.A.7.14) family.</text>
</comment>
<proteinExistence type="inferred from homology"/>
<dbReference type="EMBL" id="RDQH01000341">
    <property type="protein sequence ID" value="RXH73924.1"/>
    <property type="molecule type" value="Genomic_DNA"/>
</dbReference>
<feature type="transmembrane region" description="Helical" evidence="7">
    <location>
        <begin position="177"/>
        <end position="198"/>
    </location>
</feature>
<dbReference type="PANTHER" id="PTHR31376:SF1">
    <property type="entry name" value="PURINE PERMEASE 2"/>
    <property type="match status" value="1"/>
</dbReference>
<keyword evidence="6 7" id="KW-0472">Membrane</keyword>
<evidence type="ECO:0000256" key="3">
    <source>
        <dbReference type="ARBA" id="ARBA00022448"/>
    </source>
</evidence>
<comment type="subcellular location">
    <subcellularLocation>
        <location evidence="1 7">Membrane</location>
        <topology evidence="1 7">Multi-pass membrane protein</topology>
    </subcellularLocation>
</comment>
<dbReference type="SUPFAM" id="SSF103481">
    <property type="entry name" value="Multidrug resistance efflux transporter EmrE"/>
    <property type="match status" value="1"/>
</dbReference>
<protein>
    <recommendedName>
        <fullName evidence="7">Probable purine permease</fullName>
    </recommendedName>
</protein>